<evidence type="ECO:0000313" key="2">
    <source>
        <dbReference type="Proteomes" id="UP000324611"/>
    </source>
</evidence>
<dbReference type="Gene3D" id="3.10.450.50">
    <property type="match status" value="1"/>
</dbReference>
<protein>
    <submittedName>
        <fullName evidence="1">Nuclear transport factor 2 family protein</fullName>
    </submittedName>
</protein>
<accession>A0A5B2VP15</accession>
<dbReference type="Proteomes" id="UP000324611">
    <property type="component" value="Unassembled WGS sequence"/>
</dbReference>
<dbReference type="RefSeq" id="WP_149841230.1">
    <property type="nucleotide sequence ID" value="NZ_VUOC01000004.1"/>
</dbReference>
<reference evidence="1 2" key="2">
    <citation type="submission" date="2019-09" db="EMBL/GenBank/DDBJ databases">
        <authorList>
            <person name="Jin C."/>
        </authorList>
    </citation>
    <scope>NUCLEOTIDE SEQUENCE [LARGE SCALE GENOMIC DNA]</scope>
    <source>
        <strain evidence="1 2">BN140078</strain>
    </source>
</reference>
<dbReference type="AlphaFoldDB" id="A0A5B2VP15"/>
<comment type="caution">
    <text evidence="1">The sequence shown here is derived from an EMBL/GenBank/DDBJ whole genome shotgun (WGS) entry which is preliminary data.</text>
</comment>
<proteinExistence type="predicted"/>
<sequence length="142" mass="15582">MNTSNQNTILPTDEEKLHIANTFLTSLKNDEWDTMRSIIAPDAIWTLPGTSILSGPANGADAIIRRAQGLKRFGVKFQLMHILYGLHGVTLSLHNTSSRDNLILDEQVAIVCQINDGKITSMATYLSDVAGINQFFVPGIID</sequence>
<gene>
    <name evidence="1" type="ORF">F0L74_28175</name>
</gene>
<evidence type="ECO:0000313" key="1">
    <source>
        <dbReference type="EMBL" id="KAA2240052.1"/>
    </source>
</evidence>
<dbReference type="SUPFAM" id="SSF54427">
    <property type="entry name" value="NTF2-like"/>
    <property type="match status" value="1"/>
</dbReference>
<keyword evidence="2" id="KW-1185">Reference proteome</keyword>
<reference evidence="1 2" key="1">
    <citation type="submission" date="2019-09" db="EMBL/GenBank/DDBJ databases">
        <title>Chitinophaga ginsengihumi sp. nov., isolated from soil of ginseng rhizosphere.</title>
        <authorList>
            <person name="Lee J."/>
        </authorList>
    </citation>
    <scope>NUCLEOTIDE SEQUENCE [LARGE SCALE GENOMIC DNA]</scope>
    <source>
        <strain evidence="1 2">BN140078</strain>
    </source>
</reference>
<name>A0A5B2VP15_9BACT</name>
<organism evidence="1 2">
    <name type="scientific">Chitinophaga agrisoli</name>
    <dbReference type="NCBI Taxonomy" id="2607653"/>
    <lineage>
        <taxon>Bacteria</taxon>
        <taxon>Pseudomonadati</taxon>
        <taxon>Bacteroidota</taxon>
        <taxon>Chitinophagia</taxon>
        <taxon>Chitinophagales</taxon>
        <taxon>Chitinophagaceae</taxon>
        <taxon>Chitinophaga</taxon>
    </lineage>
</organism>
<dbReference type="InterPro" id="IPR032710">
    <property type="entry name" value="NTF2-like_dom_sf"/>
</dbReference>
<dbReference type="EMBL" id="VUOC01000004">
    <property type="protein sequence ID" value="KAA2240052.1"/>
    <property type="molecule type" value="Genomic_DNA"/>
</dbReference>